<dbReference type="SUPFAM" id="SSF47240">
    <property type="entry name" value="Ferritin-like"/>
    <property type="match status" value="1"/>
</dbReference>
<reference evidence="4" key="1">
    <citation type="submission" date="2015-07" db="EMBL/GenBank/DDBJ databases">
        <title>Draft Genome Sequences of Anaerolinea thermolimosa IMO-1, Bellilinea caldifistulae GOMI-1, Leptolinea tardivitalis YMTK-2, Levilinea saccharolytica KIBI-1,Longilinea arvoryzae KOME-1, Previously Described as Members of the Anaerolineaceae (Chloroflexi).</title>
        <authorList>
            <person name="Sekiguchi Y."/>
            <person name="Ohashi A."/>
            <person name="Matsuura N."/>
            <person name="Tourlousse M.D."/>
        </authorList>
    </citation>
    <scope>NUCLEOTIDE SEQUENCE [LARGE SCALE GENOMIC DNA]</scope>
    <source>
        <strain evidence="4">KOME-1</strain>
    </source>
</reference>
<proteinExistence type="inferred from homology"/>
<accession>A0A0S7BIK1</accession>
<feature type="domain" description="Ferritin/DPS" evidence="3">
    <location>
        <begin position="34"/>
        <end position="168"/>
    </location>
</feature>
<dbReference type="Gene3D" id="1.20.1260.10">
    <property type="match status" value="1"/>
</dbReference>
<keyword evidence="4" id="KW-0238">DNA-binding</keyword>
<evidence type="ECO:0000313" key="5">
    <source>
        <dbReference type="Proteomes" id="UP000055060"/>
    </source>
</evidence>
<dbReference type="InterPro" id="IPR009078">
    <property type="entry name" value="Ferritin-like_SF"/>
</dbReference>
<dbReference type="GO" id="GO:0008199">
    <property type="term" value="F:ferric iron binding"/>
    <property type="evidence" value="ECO:0007669"/>
    <property type="project" value="InterPro"/>
</dbReference>
<evidence type="ECO:0000256" key="1">
    <source>
        <dbReference type="ARBA" id="ARBA00009497"/>
    </source>
</evidence>
<dbReference type="InterPro" id="IPR012347">
    <property type="entry name" value="Ferritin-like"/>
</dbReference>
<dbReference type="Pfam" id="PF00210">
    <property type="entry name" value="Ferritin"/>
    <property type="match status" value="1"/>
</dbReference>
<protein>
    <submittedName>
        <fullName evidence="4">DNA-binding ferritin-like protein</fullName>
    </submittedName>
</protein>
<comment type="similarity">
    <text evidence="1 2">Belongs to the Dps family.</text>
</comment>
<dbReference type="EMBL" id="DF967972">
    <property type="protein sequence ID" value="GAP13605.1"/>
    <property type="molecule type" value="Genomic_DNA"/>
</dbReference>
<gene>
    <name evidence="4" type="ORF">LARV_01360</name>
</gene>
<dbReference type="InterPro" id="IPR008331">
    <property type="entry name" value="Ferritin_DPS_dom"/>
</dbReference>
<name>A0A0S7BIK1_9CHLR</name>
<evidence type="ECO:0000259" key="3">
    <source>
        <dbReference type="Pfam" id="PF00210"/>
    </source>
</evidence>
<dbReference type="RefSeq" id="WP_172797800.1">
    <property type="nucleotide sequence ID" value="NZ_DF967972.1"/>
</dbReference>
<dbReference type="InterPro" id="IPR002177">
    <property type="entry name" value="DPS_DNA-bd"/>
</dbReference>
<evidence type="ECO:0000313" key="4">
    <source>
        <dbReference type="EMBL" id="GAP13605.1"/>
    </source>
</evidence>
<sequence length="182" mass="20587">MERNRKDSIDSKLRVSIQPNIGLDSDAYRAVVLILNHTLANEMVLAVKTRNAHWNVTGAGFLEQRIILNSQFTQLIEASEKIADRIRVLGGTVICDLKEFLQIARIKEHPGEVPGYLDLLADHEVSIRFLREDARKCSEQYEDEVSHALLVDILNLHEKMAWMLRSNIDPELTAGESRGSQG</sequence>
<dbReference type="PANTHER" id="PTHR42932">
    <property type="entry name" value="GENERAL STRESS PROTEIN 20U"/>
    <property type="match status" value="1"/>
</dbReference>
<evidence type="ECO:0000256" key="2">
    <source>
        <dbReference type="RuleBase" id="RU003875"/>
    </source>
</evidence>
<dbReference type="Proteomes" id="UP000055060">
    <property type="component" value="Unassembled WGS sequence"/>
</dbReference>
<dbReference type="GO" id="GO:0003677">
    <property type="term" value="F:DNA binding"/>
    <property type="evidence" value="ECO:0007669"/>
    <property type="project" value="UniProtKB-KW"/>
</dbReference>
<organism evidence="4">
    <name type="scientific">Longilinea arvoryzae</name>
    <dbReference type="NCBI Taxonomy" id="360412"/>
    <lineage>
        <taxon>Bacteria</taxon>
        <taxon>Bacillati</taxon>
        <taxon>Chloroflexota</taxon>
        <taxon>Anaerolineae</taxon>
        <taxon>Anaerolineales</taxon>
        <taxon>Anaerolineaceae</taxon>
        <taxon>Longilinea</taxon>
    </lineage>
</organism>
<dbReference type="PANTHER" id="PTHR42932:SF3">
    <property type="entry name" value="DNA PROTECTION DURING STARVATION PROTEIN"/>
    <property type="match status" value="1"/>
</dbReference>
<dbReference type="CDD" id="cd01043">
    <property type="entry name" value="DPS"/>
    <property type="match status" value="1"/>
</dbReference>
<dbReference type="AlphaFoldDB" id="A0A0S7BIK1"/>
<keyword evidence="5" id="KW-1185">Reference proteome</keyword>
<dbReference type="STRING" id="360412.LARV_01360"/>
<dbReference type="PIRSF" id="PIRSF005900">
    <property type="entry name" value="Dps"/>
    <property type="match status" value="1"/>
</dbReference>
<dbReference type="PRINTS" id="PR01346">
    <property type="entry name" value="HELNAPAPROT"/>
</dbReference>